<dbReference type="Proteomes" id="UP000293045">
    <property type="component" value="Unassembled WGS sequence"/>
</dbReference>
<organism evidence="8 10">
    <name type="scientific">Hamiltosporidium magnivora</name>
    <dbReference type="NCBI Taxonomy" id="148818"/>
    <lineage>
        <taxon>Eukaryota</taxon>
        <taxon>Fungi</taxon>
        <taxon>Fungi incertae sedis</taxon>
        <taxon>Microsporidia</taxon>
        <taxon>Dubosqiidae</taxon>
        <taxon>Hamiltosporidium</taxon>
    </lineage>
</organism>
<keyword evidence="5" id="KW-0507">mRNA processing</keyword>
<dbReference type="Pfam" id="PF01423">
    <property type="entry name" value="LSM"/>
    <property type="match status" value="1"/>
</dbReference>
<dbReference type="SMART" id="SM00651">
    <property type="entry name" value="Sm"/>
    <property type="match status" value="1"/>
</dbReference>
<dbReference type="EMBL" id="PIXR01002035">
    <property type="protein sequence ID" value="TBT99402.1"/>
    <property type="molecule type" value="Genomic_DNA"/>
</dbReference>
<protein>
    <submittedName>
        <fullName evidence="8">LSM domain-containing protein</fullName>
    </submittedName>
</protein>
<sequence length="75" mass="8684">MENKKIFYQNFIGNSVRVKCNDSTFYVGKMISIDGYLNIVIENPLFYISETTEPLKYKSIFIKGANVDYISLESK</sequence>
<evidence type="ECO:0000256" key="1">
    <source>
        <dbReference type="ARBA" id="ARBA00007927"/>
    </source>
</evidence>
<dbReference type="VEuPathDB" id="MicrosporidiaDB:CWI39_2035p0010"/>
<comment type="subcellular location">
    <subcellularLocation>
        <location evidence="5">Nucleus</location>
    </subcellularLocation>
</comment>
<dbReference type="GO" id="GO:0000398">
    <property type="term" value="P:mRNA splicing, via spliceosome"/>
    <property type="evidence" value="ECO:0007669"/>
    <property type="project" value="InterPro"/>
</dbReference>
<dbReference type="InterPro" id="IPR010920">
    <property type="entry name" value="LSM_dom_sf"/>
</dbReference>
<comment type="similarity">
    <text evidence="1 5">Belongs to the snRNP Sm proteins family. SmF/LSm6 subfamily.</text>
</comment>
<dbReference type="GO" id="GO:0003723">
    <property type="term" value="F:RNA binding"/>
    <property type="evidence" value="ECO:0007669"/>
    <property type="project" value="UniProtKB-UniRule"/>
</dbReference>
<evidence type="ECO:0000256" key="4">
    <source>
        <dbReference type="ARBA" id="ARBA00023274"/>
    </source>
</evidence>
<accession>A0A4Q9KWU7</accession>
<dbReference type="VEuPathDB" id="MicrosporidiaDB:CWI36_3335p0010"/>
<evidence type="ECO:0000313" key="9">
    <source>
        <dbReference type="Proteomes" id="UP000291404"/>
    </source>
</evidence>
<dbReference type="GO" id="GO:0120114">
    <property type="term" value="C:Sm-like protein family complex"/>
    <property type="evidence" value="ECO:0007669"/>
    <property type="project" value="UniProtKB-ARBA"/>
</dbReference>
<dbReference type="PANTHER" id="PTHR11021:SF0">
    <property type="entry name" value="SMALL NUCLEAR RIBONUCLEOPROTEIN F"/>
    <property type="match status" value="1"/>
</dbReference>
<keyword evidence="5" id="KW-0539">Nucleus</keyword>
<dbReference type="PANTHER" id="PTHR11021">
    <property type="entry name" value="SMALL NUCLEAR RIBONUCLEOPROTEIN F SNRNP-F"/>
    <property type="match status" value="1"/>
</dbReference>
<dbReference type="InterPro" id="IPR001163">
    <property type="entry name" value="Sm_dom_euk/arc"/>
</dbReference>
<keyword evidence="9" id="KW-1185">Reference proteome</keyword>
<keyword evidence="3 5" id="KW-0508">mRNA splicing</keyword>
<keyword evidence="5" id="KW-0694">RNA-binding</keyword>
<feature type="domain" description="Sm" evidence="6">
    <location>
        <begin position="3"/>
        <end position="75"/>
    </location>
</feature>
<dbReference type="GO" id="GO:0005681">
    <property type="term" value="C:spliceosomal complex"/>
    <property type="evidence" value="ECO:0007669"/>
    <property type="project" value="UniProtKB-KW"/>
</dbReference>
<evidence type="ECO:0000313" key="10">
    <source>
        <dbReference type="Proteomes" id="UP000293045"/>
    </source>
</evidence>
<dbReference type="Gene3D" id="2.30.30.100">
    <property type="match status" value="1"/>
</dbReference>
<dbReference type="AlphaFoldDB" id="A0A4Q9KWU7"/>
<evidence type="ECO:0000313" key="7">
    <source>
        <dbReference type="EMBL" id="TBT96841.1"/>
    </source>
</evidence>
<dbReference type="InterPro" id="IPR016487">
    <property type="entry name" value="Lsm6/sSmF"/>
</dbReference>
<keyword evidence="2 5" id="KW-0747">Spliceosome</keyword>
<evidence type="ECO:0000256" key="3">
    <source>
        <dbReference type="ARBA" id="ARBA00023187"/>
    </source>
</evidence>
<evidence type="ECO:0000313" key="8">
    <source>
        <dbReference type="EMBL" id="TBT99402.1"/>
    </source>
</evidence>
<gene>
    <name evidence="7" type="ORF">CWI36_3335p0010</name>
    <name evidence="8" type="ORF">CWI39_2035p0010</name>
</gene>
<evidence type="ECO:0000256" key="2">
    <source>
        <dbReference type="ARBA" id="ARBA00022728"/>
    </source>
</evidence>
<dbReference type="EMBL" id="PITI01003335">
    <property type="protein sequence ID" value="TBT96841.1"/>
    <property type="molecule type" value="Genomic_DNA"/>
</dbReference>
<proteinExistence type="inferred from homology"/>
<name>A0A4Q9KWU7_9MICR</name>
<keyword evidence="4 5" id="KW-0687">Ribonucleoprotein</keyword>
<evidence type="ECO:0000259" key="6">
    <source>
        <dbReference type="PROSITE" id="PS52002"/>
    </source>
</evidence>
<comment type="caution">
    <text evidence="8">The sequence shown here is derived from an EMBL/GenBank/DDBJ whole genome shotgun (WGS) entry which is preliminary data.</text>
</comment>
<dbReference type="SUPFAM" id="SSF50182">
    <property type="entry name" value="Sm-like ribonucleoproteins"/>
    <property type="match status" value="1"/>
</dbReference>
<dbReference type="PROSITE" id="PS52002">
    <property type="entry name" value="SM"/>
    <property type="match status" value="1"/>
</dbReference>
<dbReference type="Proteomes" id="UP000291404">
    <property type="component" value="Unassembled WGS sequence"/>
</dbReference>
<reference evidence="9 10" key="1">
    <citation type="submission" date="2017-12" db="EMBL/GenBank/DDBJ databases">
        <authorList>
            <person name="Pombert J.-F."/>
            <person name="Haag K.L."/>
            <person name="Ebert D."/>
        </authorList>
    </citation>
    <scope>NUCLEOTIDE SEQUENCE [LARGE SCALE GENOMIC DNA]</scope>
    <source>
        <strain evidence="7">BE-OM-2</strain>
        <strain evidence="8">IL-BN-2</strain>
    </source>
</reference>
<dbReference type="InterPro" id="IPR047575">
    <property type="entry name" value="Sm"/>
</dbReference>
<evidence type="ECO:0000256" key="5">
    <source>
        <dbReference type="PIRNR" id="PIRNR006609"/>
    </source>
</evidence>